<evidence type="ECO:0000256" key="1">
    <source>
        <dbReference type="PIRSR" id="PIRSR605502-1"/>
    </source>
</evidence>
<dbReference type="GO" id="GO:0047407">
    <property type="term" value="F:ADP-ribosyl-[dinitrogen reductase] hydrolase activity"/>
    <property type="evidence" value="ECO:0007669"/>
    <property type="project" value="UniProtKB-EC"/>
</dbReference>
<dbReference type="PROSITE" id="PS50234">
    <property type="entry name" value="VWFA"/>
    <property type="match status" value="1"/>
</dbReference>
<feature type="region of interest" description="Disordered" evidence="2">
    <location>
        <begin position="409"/>
        <end position="462"/>
    </location>
</feature>
<dbReference type="Gene3D" id="1.10.4080.10">
    <property type="entry name" value="ADP-ribosylation/Crystallin J1"/>
    <property type="match status" value="1"/>
</dbReference>
<gene>
    <name evidence="4" type="primary">draG2</name>
    <name evidence="4" type="ORF">EKD16_13335</name>
</gene>
<dbReference type="RefSeq" id="WP_131098628.1">
    <property type="nucleotide sequence ID" value="NZ_CP036455.1"/>
</dbReference>
<reference evidence="4 5" key="1">
    <citation type="submission" date="2019-02" db="EMBL/GenBank/DDBJ databases">
        <authorList>
            <person name="Khodamoradi S."/>
            <person name="Hahnke R.L."/>
            <person name="Kaempfer P."/>
            <person name="Schumann P."/>
            <person name="Rohde M."/>
            <person name="Steinert M."/>
            <person name="Luzhetskyy A."/>
            <person name="Wink J."/>
            <person name="Ruckert C."/>
        </authorList>
    </citation>
    <scope>NUCLEOTIDE SEQUENCE [LARGE SCALE GENOMIC DNA]</scope>
    <source>
        <strain evidence="4 5">M2</strain>
    </source>
</reference>
<feature type="domain" description="VWFA" evidence="3">
    <location>
        <begin position="41"/>
        <end position="219"/>
    </location>
</feature>
<feature type="binding site" evidence="1">
    <location>
        <position position="504"/>
    </location>
    <ligand>
        <name>Mg(2+)</name>
        <dbReference type="ChEBI" id="CHEBI:18420"/>
        <label>1</label>
    </ligand>
</feature>
<keyword evidence="4" id="KW-0378">Hydrolase</keyword>
<dbReference type="PANTHER" id="PTHR10579">
    <property type="entry name" value="CALCIUM-ACTIVATED CHLORIDE CHANNEL REGULATOR"/>
    <property type="match status" value="1"/>
</dbReference>
<feature type="binding site" evidence="1">
    <location>
        <position position="503"/>
    </location>
    <ligand>
        <name>Mg(2+)</name>
        <dbReference type="ChEBI" id="CHEBI:18420"/>
        <label>1</label>
    </ligand>
</feature>
<dbReference type="OrthoDB" id="9798107at2"/>
<dbReference type="Gene3D" id="3.40.50.410">
    <property type="entry name" value="von Willebrand factor, type A domain"/>
    <property type="match status" value="1"/>
</dbReference>
<comment type="cofactor">
    <cofactor evidence="1">
        <name>Mg(2+)</name>
        <dbReference type="ChEBI" id="CHEBI:18420"/>
    </cofactor>
    <text evidence="1">Binds 2 magnesium ions per subunit.</text>
</comment>
<feature type="compositionally biased region" description="Basic and acidic residues" evidence="2">
    <location>
        <begin position="424"/>
        <end position="436"/>
    </location>
</feature>
<keyword evidence="1" id="KW-0479">Metal-binding</keyword>
<feature type="binding site" evidence="1">
    <location>
        <position position="505"/>
    </location>
    <ligand>
        <name>Mg(2+)</name>
        <dbReference type="ChEBI" id="CHEBI:18420"/>
        <label>1</label>
    </ligand>
</feature>
<dbReference type="KEGG" id="strr:EKD16_13335"/>
<dbReference type="GO" id="GO:0046872">
    <property type="term" value="F:metal ion binding"/>
    <property type="evidence" value="ECO:0007669"/>
    <property type="project" value="UniProtKB-KW"/>
</dbReference>
<evidence type="ECO:0000313" key="4">
    <source>
        <dbReference type="EMBL" id="QBI54449.1"/>
    </source>
</evidence>
<evidence type="ECO:0000256" key="2">
    <source>
        <dbReference type="SAM" id="MobiDB-lite"/>
    </source>
</evidence>
<keyword evidence="5" id="KW-1185">Reference proteome</keyword>
<dbReference type="SUPFAM" id="SSF53300">
    <property type="entry name" value="vWA-like"/>
    <property type="match status" value="1"/>
</dbReference>
<dbReference type="InterPro" id="IPR051266">
    <property type="entry name" value="CLCR"/>
</dbReference>
<feature type="binding site" evidence="1">
    <location>
        <position position="712"/>
    </location>
    <ligand>
        <name>Mg(2+)</name>
        <dbReference type="ChEBI" id="CHEBI:18420"/>
        <label>1</label>
    </ligand>
</feature>
<dbReference type="InterPro" id="IPR036705">
    <property type="entry name" value="Ribosyl_crysJ1_sf"/>
</dbReference>
<dbReference type="SUPFAM" id="SSF101478">
    <property type="entry name" value="ADP-ribosylglycohydrolase"/>
    <property type="match status" value="1"/>
</dbReference>
<feature type="binding site" evidence="1">
    <location>
        <position position="713"/>
    </location>
    <ligand>
        <name>Mg(2+)</name>
        <dbReference type="ChEBI" id="CHEBI:18420"/>
        <label>1</label>
    </ligand>
</feature>
<dbReference type="InterPro" id="IPR036465">
    <property type="entry name" value="vWFA_dom_sf"/>
</dbReference>
<protein>
    <submittedName>
        <fullName evidence="4">ADP-ribosyl-[dinitrogen reductase] glycohydrolase</fullName>
        <ecNumber evidence="4">3.2.2.24</ecNumber>
    </submittedName>
</protein>
<dbReference type="SMART" id="SM00327">
    <property type="entry name" value="VWA"/>
    <property type="match status" value="1"/>
</dbReference>
<feature type="binding site" evidence="1">
    <location>
        <position position="710"/>
    </location>
    <ligand>
        <name>Mg(2+)</name>
        <dbReference type="ChEBI" id="CHEBI:18420"/>
        <label>1</label>
    </ligand>
</feature>
<keyword evidence="4" id="KW-0326">Glycosidase</keyword>
<evidence type="ECO:0000313" key="5">
    <source>
        <dbReference type="Proteomes" id="UP000292235"/>
    </source>
</evidence>
<dbReference type="InterPro" id="IPR005502">
    <property type="entry name" value="Ribosyl_crysJ1"/>
</dbReference>
<dbReference type="Pfam" id="PF03747">
    <property type="entry name" value="ADP_ribosyl_GH"/>
    <property type="match status" value="1"/>
</dbReference>
<proteinExistence type="predicted"/>
<name>A0A4P6Q600_9ACTN</name>
<evidence type="ECO:0000259" key="3">
    <source>
        <dbReference type="PROSITE" id="PS50234"/>
    </source>
</evidence>
<dbReference type="Proteomes" id="UP000292235">
    <property type="component" value="Chromosome"/>
</dbReference>
<dbReference type="Pfam" id="PF00092">
    <property type="entry name" value="VWA"/>
    <property type="match status" value="1"/>
</dbReference>
<dbReference type="AlphaFoldDB" id="A0A4P6Q600"/>
<sequence>MHLSALLDFDVVPVDTEDHVTVLLDVTAPHQQAETERAPATLQVVLDRSGSMRGSKLQGAVTALLSLIDRLDPTDKFGLVTFDSQARVEVPAGPLHDKESVRRRISGLRPGGSTDLSSGLLRGIQEARRASADSGATLLLVSDGHANVGITEHAALADCARTGYAAGVATTTLGYGLGFDEELLGAIADGGAGSALFAEDPDTAAAQIAREAEYLLSKTAQAASLRVKPDTSCVKEVAVVGELPSTALDDGSVMIDLGDFYSGERRRLLLRLGVPGIPSLGLATVAELVATYVDPASLSTCTATLPVSVNVVPGDAAAGRVPAPAVETERAFQHVQTAKRQASEALRRGEREQASRGLAEARRRLADQLTAARSEQSDELRAQLAELDRLARRARTDDANHVSKAAFASQAGYTKSRARMAADTARHLRDADRDAAAPDSSRGHRGPAAQHAGTHTSDPAADARARDALEGLSVGDAFGERFFAPGAPDPGADTLPAAPWHWTDDTEMACGIVDVLARLGRIDQDELARVFAARWDAERGYGRGTRGLLTSIGAGTPWRAAAAAQFGGAGSLGNGAAMRAAPLGAYFGGEPDRARTEAALSAEVTHAHPAGVAGAVAVALAASAASADPDLGGADLLDAARAGIGDGPVRSGLERAAALLGAPAEEAARELGNGARVSAADTVPFALWAAAAHPGDFTAAVRACARAGGDMDTTAAIAGGVAASRGGIAGVPADWRAAREPLPKWIAPPPRRG</sequence>
<accession>A0A4P6Q600</accession>
<dbReference type="InterPro" id="IPR002035">
    <property type="entry name" value="VWF_A"/>
</dbReference>
<dbReference type="PANTHER" id="PTHR10579:SF43">
    <property type="entry name" value="ZINC FINGER (C3HC4-TYPE RING FINGER) FAMILY PROTEIN"/>
    <property type="match status" value="1"/>
</dbReference>
<dbReference type="EMBL" id="CP036455">
    <property type="protein sequence ID" value="QBI54449.1"/>
    <property type="molecule type" value="Genomic_DNA"/>
</dbReference>
<dbReference type="EC" id="3.2.2.24" evidence="4"/>
<organism evidence="4 5">
    <name type="scientific">Streptomonospora litoralis</name>
    <dbReference type="NCBI Taxonomy" id="2498135"/>
    <lineage>
        <taxon>Bacteria</taxon>
        <taxon>Bacillati</taxon>
        <taxon>Actinomycetota</taxon>
        <taxon>Actinomycetes</taxon>
        <taxon>Streptosporangiales</taxon>
        <taxon>Nocardiopsidaceae</taxon>
        <taxon>Streptomonospora</taxon>
    </lineage>
</organism>
<keyword evidence="1" id="KW-0460">Magnesium</keyword>